<feature type="transmembrane region" description="Helical" evidence="7">
    <location>
        <begin position="102"/>
        <end position="124"/>
    </location>
</feature>
<reference evidence="9 10" key="1">
    <citation type="submission" date="2018-11" db="EMBL/GenBank/DDBJ databases">
        <title>The Potential of Streptomyces as Biocontrol Agents against the Tomato grey mould, Botrytis cinerea (Gray mold) Frontiers in Microbiology.</title>
        <authorList>
            <person name="Li D."/>
        </authorList>
    </citation>
    <scope>NUCLEOTIDE SEQUENCE [LARGE SCALE GENOMIC DNA]</scope>
    <source>
        <strain evidence="9 10">NEAU-LD23</strain>
    </source>
</reference>
<keyword evidence="10" id="KW-1185">Reference proteome</keyword>
<evidence type="ECO:0000313" key="10">
    <source>
        <dbReference type="Proteomes" id="UP000275401"/>
    </source>
</evidence>
<dbReference type="Gene3D" id="1.10.3720.10">
    <property type="entry name" value="MetI-like"/>
    <property type="match status" value="1"/>
</dbReference>
<accession>A0A3M8WG90</accession>
<dbReference type="InterPro" id="IPR000515">
    <property type="entry name" value="MetI-like"/>
</dbReference>
<comment type="caution">
    <text evidence="9">The sequence shown here is derived from an EMBL/GenBank/DDBJ whole genome shotgun (WGS) entry which is preliminary data.</text>
</comment>
<keyword evidence="4 7" id="KW-0812">Transmembrane</keyword>
<dbReference type="AlphaFoldDB" id="A0A3M8WG90"/>
<feature type="transmembrane region" description="Helical" evidence="7">
    <location>
        <begin position="179"/>
        <end position="204"/>
    </location>
</feature>
<feature type="transmembrane region" description="Helical" evidence="7">
    <location>
        <begin position="136"/>
        <end position="158"/>
    </location>
</feature>
<keyword evidence="3" id="KW-1003">Cell membrane</keyword>
<dbReference type="GO" id="GO:0005886">
    <property type="term" value="C:plasma membrane"/>
    <property type="evidence" value="ECO:0007669"/>
    <property type="project" value="UniProtKB-SubCell"/>
</dbReference>
<dbReference type="RefSeq" id="WP_123100092.1">
    <property type="nucleotide sequence ID" value="NZ_RIBZ01000170.1"/>
</dbReference>
<evidence type="ECO:0000313" key="9">
    <source>
        <dbReference type="EMBL" id="RNG27779.1"/>
    </source>
</evidence>
<evidence type="ECO:0000256" key="6">
    <source>
        <dbReference type="ARBA" id="ARBA00023136"/>
    </source>
</evidence>
<name>A0A3M8WG90_9ACTN</name>
<evidence type="ECO:0000259" key="8">
    <source>
        <dbReference type="PROSITE" id="PS50928"/>
    </source>
</evidence>
<dbReference type="Proteomes" id="UP000275401">
    <property type="component" value="Unassembled WGS sequence"/>
</dbReference>
<comment type="subcellular location">
    <subcellularLocation>
        <location evidence="1 7">Cell membrane</location>
        <topology evidence="1 7">Multi-pass membrane protein</topology>
    </subcellularLocation>
</comment>
<gene>
    <name evidence="9" type="ORF">EEJ42_12945</name>
</gene>
<keyword evidence="2 7" id="KW-0813">Transport</keyword>
<sequence>MISRRERSLSYAILILFAAVATLPLIGVLASALAPRSQSSASFSWPDRLDWSNFSAAWTEGHFATYLASSVLVTVSVVLLTAALAILAGYSFAHFTYPCRSLLFYTTLIGLMVPPEAFVIPLYFDLRSLGLTDSYWSLILPQTAQSLAFGIFWMRNFFRSVPSSVIEAARLDGASDWRVLWQILVPAGRPALLTMAMLVFMWTWNEFLLPLVMITNESKRTAPLGLAFFQGEHTTQFSLLAAASVIVALPVVILYVFLQRHFISGMLSGAVKG</sequence>
<evidence type="ECO:0000256" key="4">
    <source>
        <dbReference type="ARBA" id="ARBA00022692"/>
    </source>
</evidence>
<dbReference type="EMBL" id="RIBZ01000170">
    <property type="protein sequence ID" value="RNG27779.1"/>
    <property type="molecule type" value="Genomic_DNA"/>
</dbReference>
<dbReference type="SUPFAM" id="SSF161098">
    <property type="entry name" value="MetI-like"/>
    <property type="match status" value="1"/>
</dbReference>
<dbReference type="InterPro" id="IPR035906">
    <property type="entry name" value="MetI-like_sf"/>
</dbReference>
<organism evidence="9 10">
    <name type="scientific">Streptomyces botrytidirepellens</name>
    <dbReference type="NCBI Taxonomy" id="2486417"/>
    <lineage>
        <taxon>Bacteria</taxon>
        <taxon>Bacillati</taxon>
        <taxon>Actinomycetota</taxon>
        <taxon>Actinomycetes</taxon>
        <taxon>Kitasatosporales</taxon>
        <taxon>Streptomycetaceae</taxon>
        <taxon>Streptomyces</taxon>
    </lineage>
</organism>
<dbReference type="CDD" id="cd06261">
    <property type="entry name" value="TM_PBP2"/>
    <property type="match status" value="1"/>
</dbReference>
<dbReference type="GO" id="GO:0055085">
    <property type="term" value="P:transmembrane transport"/>
    <property type="evidence" value="ECO:0007669"/>
    <property type="project" value="InterPro"/>
</dbReference>
<keyword evidence="5 7" id="KW-1133">Transmembrane helix</keyword>
<keyword evidence="6 7" id="KW-0472">Membrane</keyword>
<feature type="domain" description="ABC transmembrane type-1" evidence="8">
    <location>
        <begin position="67"/>
        <end position="258"/>
    </location>
</feature>
<comment type="similarity">
    <text evidence="7">Belongs to the binding-protein-dependent transport system permease family.</text>
</comment>
<evidence type="ECO:0000256" key="2">
    <source>
        <dbReference type="ARBA" id="ARBA00022448"/>
    </source>
</evidence>
<evidence type="ECO:0000256" key="5">
    <source>
        <dbReference type="ARBA" id="ARBA00022989"/>
    </source>
</evidence>
<dbReference type="Pfam" id="PF00528">
    <property type="entry name" value="BPD_transp_1"/>
    <property type="match status" value="1"/>
</dbReference>
<dbReference type="PROSITE" id="PS50928">
    <property type="entry name" value="ABC_TM1"/>
    <property type="match status" value="1"/>
</dbReference>
<feature type="transmembrane region" description="Helical" evidence="7">
    <location>
        <begin position="237"/>
        <end position="258"/>
    </location>
</feature>
<proteinExistence type="inferred from homology"/>
<protein>
    <submittedName>
        <fullName evidence="9">Carbohydrate ABC transporter permease</fullName>
    </submittedName>
</protein>
<dbReference type="PANTHER" id="PTHR43744:SF12">
    <property type="entry name" value="ABC TRANSPORTER PERMEASE PROTEIN MG189-RELATED"/>
    <property type="match status" value="1"/>
</dbReference>
<dbReference type="PANTHER" id="PTHR43744">
    <property type="entry name" value="ABC TRANSPORTER PERMEASE PROTEIN MG189-RELATED-RELATED"/>
    <property type="match status" value="1"/>
</dbReference>
<feature type="transmembrane region" description="Helical" evidence="7">
    <location>
        <begin position="63"/>
        <end position="90"/>
    </location>
</feature>
<evidence type="ECO:0000256" key="1">
    <source>
        <dbReference type="ARBA" id="ARBA00004651"/>
    </source>
</evidence>
<evidence type="ECO:0000256" key="7">
    <source>
        <dbReference type="RuleBase" id="RU363032"/>
    </source>
</evidence>
<evidence type="ECO:0000256" key="3">
    <source>
        <dbReference type="ARBA" id="ARBA00022475"/>
    </source>
</evidence>